<gene>
    <name evidence="1" type="ORF">IPA_00360</name>
</gene>
<accession>A0A977PJQ0</accession>
<dbReference type="KEGG" id="ipc:IPA_00360"/>
<reference evidence="1" key="1">
    <citation type="submission" date="2013-11" db="EMBL/GenBank/DDBJ databases">
        <title>Comparative genomics of Ignicoccus.</title>
        <authorList>
            <person name="Podar M."/>
        </authorList>
    </citation>
    <scope>NUCLEOTIDE SEQUENCE</scope>
    <source>
        <strain evidence="1">DSM 13166</strain>
    </source>
</reference>
<protein>
    <submittedName>
        <fullName evidence="1">Uncharacterized protein</fullName>
    </submittedName>
</protein>
<sequence length="119" mass="14080">MLRIKNGRRLLNKMIEEYLKKVYEYNSKLPKGVTLKPIHYVRSKGKTYVYIGKYFYKYERVNGKLKWKYVGKEPPKGCPPPPLFPLDGFSARVEGEDLLVSEEVYRKYLKDVLQRETVA</sequence>
<dbReference type="EMBL" id="CP006868">
    <property type="protein sequence ID" value="UXD21122.1"/>
    <property type="molecule type" value="Genomic_DNA"/>
</dbReference>
<dbReference type="AlphaFoldDB" id="A0A977PJQ0"/>
<proteinExistence type="predicted"/>
<name>A0A977PJQ0_9CREN</name>
<keyword evidence="2" id="KW-1185">Reference proteome</keyword>
<evidence type="ECO:0000313" key="2">
    <source>
        <dbReference type="Proteomes" id="UP001063698"/>
    </source>
</evidence>
<dbReference type="Proteomes" id="UP001063698">
    <property type="component" value="Chromosome"/>
</dbReference>
<organism evidence="1 2">
    <name type="scientific">Ignicoccus pacificus DSM 13166</name>
    <dbReference type="NCBI Taxonomy" id="940294"/>
    <lineage>
        <taxon>Archaea</taxon>
        <taxon>Thermoproteota</taxon>
        <taxon>Thermoprotei</taxon>
        <taxon>Desulfurococcales</taxon>
        <taxon>Desulfurococcaceae</taxon>
        <taxon>Ignicoccus</taxon>
    </lineage>
</organism>
<evidence type="ECO:0000313" key="1">
    <source>
        <dbReference type="EMBL" id="UXD21122.1"/>
    </source>
</evidence>